<gene>
    <name evidence="11" type="ORF">TM49_17745</name>
</gene>
<protein>
    <recommendedName>
        <fullName evidence="5 10">Phosphoglycolate phosphatase</fullName>
        <shortName evidence="10">PGP</shortName>
        <shortName evidence="10">PGPase</shortName>
        <ecNumber evidence="5 10">3.1.3.18</ecNumber>
    </recommendedName>
</protein>
<evidence type="ECO:0000256" key="4">
    <source>
        <dbReference type="ARBA" id="ARBA00006171"/>
    </source>
</evidence>
<dbReference type="EC" id="3.1.3.18" evidence="5 10"/>
<dbReference type="EMBL" id="CP010803">
    <property type="protein sequence ID" value="AJY47097.1"/>
    <property type="molecule type" value="Genomic_DNA"/>
</dbReference>
<comment type="catalytic activity">
    <reaction evidence="1 10">
        <text>2-phosphoglycolate + H2O = glycolate + phosphate</text>
        <dbReference type="Rhea" id="RHEA:14369"/>
        <dbReference type="ChEBI" id="CHEBI:15377"/>
        <dbReference type="ChEBI" id="CHEBI:29805"/>
        <dbReference type="ChEBI" id="CHEBI:43474"/>
        <dbReference type="ChEBI" id="CHEBI:58033"/>
        <dbReference type="EC" id="3.1.3.18"/>
    </reaction>
</comment>
<dbReference type="PANTHER" id="PTHR43434">
    <property type="entry name" value="PHOSPHOGLYCOLATE PHOSPHATASE"/>
    <property type="match status" value="1"/>
</dbReference>
<dbReference type="Proteomes" id="UP000032611">
    <property type="component" value="Chromosome"/>
</dbReference>
<evidence type="ECO:0000256" key="2">
    <source>
        <dbReference type="ARBA" id="ARBA00001946"/>
    </source>
</evidence>
<dbReference type="InterPro" id="IPR036412">
    <property type="entry name" value="HAD-like_sf"/>
</dbReference>
<evidence type="ECO:0000256" key="7">
    <source>
        <dbReference type="ARBA" id="ARBA00022801"/>
    </source>
</evidence>
<dbReference type="SFLD" id="SFLDG01129">
    <property type="entry name" value="C1.5:_HAD__Beta-PGM__Phosphata"/>
    <property type="match status" value="1"/>
</dbReference>
<dbReference type="HAMAP" id="MF_00495">
    <property type="entry name" value="GPH_hydrolase_bact"/>
    <property type="match status" value="1"/>
</dbReference>
<evidence type="ECO:0000256" key="8">
    <source>
        <dbReference type="ARBA" id="ARBA00022842"/>
    </source>
</evidence>
<dbReference type="PANTHER" id="PTHR43434:SF1">
    <property type="entry name" value="PHOSPHOGLYCOLATE PHOSPHATASE"/>
    <property type="match status" value="1"/>
</dbReference>
<dbReference type="FunFam" id="3.40.50.1000:FF:000022">
    <property type="entry name" value="Phosphoglycolate phosphatase"/>
    <property type="match status" value="1"/>
</dbReference>
<dbReference type="NCBIfam" id="TIGR01509">
    <property type="entry name" value="HAD-SF-IA-v3"/>
    <property type="match status" value="1"/>
</dbReference>
<proteinExistence type="inferred from homology"/>
<evidence type="ECO:0000313" key="12">
    <source>
        <dbReference type="Proteomes" id="UP000032611"/>
    </source>
</evidence>
<dbReference type="OrthoDB" id="9793014at2"/>
<evidence type="ECO:0000256" key="1">
    <source>
        <dbReference type="ARBA" id="ARBA00000830"/>
    </source>
</evidence>
<comment type="pathway">
    <text evidence="3 10">Organic acid metabolism; glycolate biosynthesis; glycolate from 2-phosphoglycolate: step 1/1.</text>
</comment>
<dbReference type="GO" id="GO:0008967">
    <property type="term" value="F:phosphoglycolate phosphatase activity"/>
    <property type="evidence" value="ECO:0007669"/>
    <property type="project" value="UniProtKB-UniRule"/>
</dbReference>
<accession>A0A0D5LTK8</accession>
<feature type="binding site" evidence="10">
    <location>
        <position position="9"/>
    </location>
    <ligand>
        <name>Mg(2+)</name>
        <dbReference type="ChEBI" id="CHEBI:18420"/>
    </ligand>
</feature>
<organism evidence="11 12">
    <name type="scientific">Martelella endophytica</name>
    <dbReference type="NCBI Taxonomy" id="1486262"/>
    <lineage>
        <taxon>Bacteria</taxon>
        <taxon>Pseudomonadati</taxon>
        <taxon>Pseudomonadota</taxon>
        <taxon>Alphaproteobacteria</taxon>
        <taxon>Hyphomicrobiales</taxon>
        <taxon>Aurantimonadaceae</taxon>
        <taxon>Martelella</taxon>
    </lineage>
</organism>
<feature type="binding site" evidence="10">
    <location>
        <position position="171"/>
    </location>
    <ligand>
        <name>Mg(2+)</name>
        <dbReference type="ChEBI" id="CHEBI:18420"/>
    </ligand>
</feature>
<keyword evidence="12" id="KW-1185">Reference proteome</keyword>
<dbReference type="Gene3D" id="3.40.50.1000">
    <property type="entry name" value="HAD superfamily/HAD-like"/>
    <property type="match status" value="1"/>
</dbReference>
<dbReference type="AlphaFoldDB" id="A0A0D5LTK8"/>
<dbReference type="HOGENOM" id="CLU_045011_19_1_5"/>
<keyword evidence="9 10" id="KW-0119">Carbohydrate metabolism</keyword>
<dbReference type="Pfam" id="PF13419">
    <property type="entry name" value="HAD_2"/>
    <property type="match status" value="1"/>
</dbReference>
<keyword evidence="6 10" id="KW-0479">Metal-binding</keyword>
<dbReference type="KEGG" id="mey:TM49_17745"/>
<feature type="binding site" evidence="10">
    <location>
        <position position="11"/>
    </location>
    <ligand>
        <name>Mg(2+)</name>
        <dbReference type="ChEBI" id="CHEBI:18420"/>
    </ligand>
</feature>
<keyword evidence="7 10" id="KW-0378">Hydrolase</keyword>
<comment type="similarity">
    <text evidence="4 10">Belongs to the HAD-like hydrolase superfamily. CbbY/CbbZ/Gph/YieH family.</text>
</comment>
<dbReference type="InterPro" id="IPR041492">
    <property type="entry name" value="HAD_2"/>
</dbReference>
<dbReference type="GO" id="GO:0006281">
    <property type="term" value="P:DNA repair"/>
    <property type="evidence" value="ECO:0007669"/>
    <property type="project" value="TreeGrafter"/>
</dbReference>
<dbReference type="STRING" id="1486262.TM49_17745"/>
<dbReference type="PATRIC" id="fig|1486262.3.peg.3669"/>
<evidence type="ECO:0000256" key="6">
    <source>
        <dbReference type="ARBA" id="ARBA00022723"/>
    </source>
</evidence>
<dbReference type="UniPathway" id="UPA00865">
    <property type="reaction ID" value="UER00834"/>
</dbReference>
<evidence type="ECO:0000256" key="10">
    <source>
        <dbReference type="HAMAP-Rule" id="MF_00495"/>
    </source>
</evidence>
<comment type="function">
    <text evidence="10">Specifically catalyzes the dephosphorylation of 2-phosphoglycolate. Is involved in the dissimilation of the intracellular 2-phosphoglycolate formed during the DNA repair of 3'-phosphoglycolate ends, a major class of DNA lesions induced by oxidative stress.</text>
</comment>
<dbReference type="InterPro" id="IPR037512">
    <property type="entry name" value="PGPase_prok"/>
</dbReference>
<evidence type="ECO:0000256" key="9">
    <source>
        <dbReference type="ARBA" id="ARBA00023277"/>
    </source>
</evidence>
<dbReference type="SFLD" id="SFLDG01135">
    <property type="entry name" value="C1.5.6:_HAD__Beta-PGM__Phospha"/>
    <property type="match status" value="1"/>
</dbReference>
<evidence type="ECO:0000313" key="11">
    <source>
        <dbReference type="EMBL" id="AJY47097.1"/>
    </source>
</evidence>
<dbReference type="InterPro" id="IPR050155">
    <property type="entry name" value="HAD-like_hydrolase_sf"/>
</dbReference>
<reference evidence="11 12" key="1">
    <citation type="journal article" date="2015" name="Genome Announc.">
        <title>Complete genome sequence of Martelella endophytica YC6887, which has antifungal activity associated with a halophyte.</title>
        <authorList>
            <person name="Khan A."/>
            <person name="Khan H."/>
            <person name="Chung E.J."/>
            <person name="Hossain M.T."/>
            <person name="Chung Y.R."/>
        </authorList>
    </citation>
    <scope>NUCLEOTIDE SEQUENCE [LARGE SCALE GENOMIC DNA]</scope>
    <source>
        <strain evidence="11">YC6887</strain>
    </source>
</reference>
<dbReference type="RefSeq" id="WP_045683210.1">
    <property type="nucleotide sequence ID" value="NZ_CP010803.1"/>
</dbReference>
<dbReference type="SFLD" id="SFLDS00003">
    <property type="entry name" value="Haloacid_Dehalogenase"/>
    <property type="match status" value="1"/>
</dbReference>
<feature type="active site" description="Nucleophile" evidence="10">
    <location>
        <position position="9"/>
    </location>
</feature>
<dbReference type="SUPFAM" id="SSF56784">
    <property type="entry name" value="HAD-like"/>
    <property type="match status" value="1"/>
</dbReference>
<dbReference type="InterPro" id="IPR023214">
    <property type="entry name" value="HAD_sf"/>
</dbReference>
<dbReference type="Gene3D" id="1.10.150.240">
    <property type="entry name" value="Putative phosphatase, domain 2"/>
    <property type="match status" value="1"/>
</dbReference>
<dbReference type="GO" id="GO:0046295">
    <property type="term" value="P:glycolate biosynthetic process"/>
    <property type="evidence" value="ECO:0007669"/>
    <property type="project" value="UniProtKB-UniRule"/>
</dbReference>
<evidence type="ECO:0000256" key="3">
    <source>
        <dbReference type="ARBA" id="ARBA00004818"/>
    </source>
</evidence>
<dbReference type="InterPro" id="IPR006439">
    <property type="entry name" value="HAD-SF_hydro_IA"/>
</dbReference>
<keyword evidence="8 10" id="KW-0460">Magnesium</keyword>
<sequence>MSSPLAIFDLDGTLIDTAPDLIDSLNHAIAPHGLPPFGVDKVKLLVGRGVKVMIQRAFAFHDRTLDGEAFDACFARFTEHYRAGMPGKSRPYPGLLEALARLKDAGYGLAVCTNKREELTMPLLEALDLAEWFGTITCGDTFEYRKPDPRHVSGTIERAGATVAHAVMIGDSANDIDAAKGADVSTVAVTFGYTEKPAEELGADKVISHFDRLTPALLDTLIGR</sequence>
<dbReference type="CDD" id="cd07512">
    <property type="entry name" value="HAD_PGPase"/>
    <property type="match status" value="1"/>
</dbReference>
<dbReference type="NCBIfam" id="TIGR01549">
    <property type="entry name" value="HAD-SF-IA-v1"/>
    <property type="match status" value="1"/>
</dbReference>
<dbReference type="InterPro" id="IPR023198">
    <property type="entry name" value="PGP-like_dom2"/>
</dbReference>
<evidence type="ECO:0000256" key="5">
    <source>
        <dbReference type="ARBA" id="ARBA00013078"/>
    </source>
</evidence>
<dbReference type="GO" id="GO:0046872">
    <property type="term" value="F:metal ion binding"/>
    <property type="evidence" value="ECO:0007669"/>
    <property type="project" value="UniProtKB-KW"/>
</dbReference>
<comment type="cofactor">
    <cofactor evidence="2 10">
        <name>Mg(2+)</name>
        <dbReference type="ChEBI" id="CHEBI:18420"/>
    </cofactor>
</comment>
<name>A0A0D5LTK8_MAREN</name>
<dbReference type="GO" id="GO:0005829">
    <property type="term" value="C:cytosol"/>
    <property type="evidence" value="ECO:0007669"/>
    <property type="project" value="TreeGrafter"/>
</dbReference>
<dbReference type="GO" id="GO:0005975">
    <property type="term" value="P:carbohydrate metabolic process"/>
    <property type="evidence" value="ECO:0007669"/>
    <property type="project" value="InterPro"/>
</dbReference>